<keyword evidence="2" id="KW-1185">Reference proteome</keyword>
<comment type="caution">
    <text evidence="1">The sequence shown here is derived from an EMBL/GenBank/DDBJ whole genome shotgun (WGS) entry which is preliminary data.</text>
</comment>
<evidence type="ECO:0000313" key="2">
    <source>
        <dbReference type="Proteomes" id="UP000441717"/>
    </source>
</evidence>
<organism evidence="1 2">
    <name type="scientific">Desulfofundulus thermobenzoicus</name>
    <dbReference type="NCBI Taxonomy" id="29376"/>
    <lineage>
        <taxon>Bacteria</taxon>
        <taxon>Bacillati</taxon>
        <taxon>Bacillota</taxon>
        <taxon>Clostridia</taxon>
        <taxon>Eubacteriales</taxon>
        <taxon>Peptococcaceae</taxon>
        <taxon>Desulfofundulus</taxon>
    </lineage>
</organism>
<reference evidence="1 2" key="1">
    <citation type="submission" date="2019-10" db="EMBL/GenBank/DDBJ databases">
        <title>Comparative genomics of sulfur disproportionating microorganisms.</title>
        <authorList>
            <person name="Ward L.M."/>
            <person name="Bertran E."/>
            <person name="Johnston D."/>
        </authorList>
    </citation>
    <scope>NUCLEOTIDE SEQUENCE [LARGE SCALE GENOMIC DNA]</scope>
    <source>
        <strain evidence="1 2">DSM 14055</strain>
    </source>
</reference>
<dbReference type="OrthoDB" id="1809440at2"/>
<evidence type="ECO:0000313" key="1">
    <source>
        <dbReference type="EMBL" id="MQL50988.1"/>
    </source>
</evidence>
<proteinExistence type="predicted"/>
<protein>
    <submittedName>
        <fullName evidence="1">Uncharacterized protein</fullName>
    </submittedName>
</protein>
<accession>A0A6N7INT9</accession>
<name>A0A6N7INT9_9FIRM</name>
<dbReference type="RefSeq" id="WP_152944906.1">
    <property type="nucleotide sequence ID" value="NZ_WHYR01000003.1"/>
</dbReference>
<gene>
    <name evidence="1" type="ORF">GFC01_01625</name>
</gene>
<dbReference type="Proteomes" id="UP000441717">
    <property type="component" value="Unassembled WGS sequence"/>
</dbReference>
<dbReference type="EMBL" id="WHYR01000003">
    <property type="protein sequence ID" value="MQL50988.1"/>
    <property type="molecule type" value="Genomic_DNA"/>
</dbReference>
<sequence>MTWLDALEDRPNPGMQRQQMSFHVRQAQDAAYQMGVMLSQLAASQPALARQFSQLQQLNARVGDLLQQVQKELDPPG</sequence>
<dbReference type="AlphaFoldDB" id="A0A6N7INT9"/>